<dbReference type="Proteomes" id="UP000689195">
    <property type="component" value="Unassembled WGS sequence"/>
</dbReference>
<name>A0A8S1TBG9_9CILI</name>
<evidence type="ECO:0000313" key="1">
    <source>
        <dbReference type="EMBL" id="CAD8149178.1"/>
    </source>
</evidence>
<proteinExistence type="predicted"/>
<gene>
    <name evidence="1" type="ORF">PPENT_87.1.T0180454</name>
    <name evidence="2" type="ORF">PPENT_87.1.T1760008</name>
</gene>
<reference evidence="1" key="1">
    <citation type="submission" date="2021-01" db="EMBL/GenBank/DDBJ databases">
        <authorList>
            <consortium name="Genoscope - CEA"/>
            <person name="William W."/>
        </authorList>
    </citation>
    <scope>NUCLEOTIDE SEQUENCE</scope>
</reference>
<comment type="caution">
    <text evidence="1">The sequence shown here is derived from an EMBL/GenBank/DDBJ whole genome shotgun (WGS) entry which is preliminary data.</text>
</comment>
<organism evidence="1 3">
    <name type="scientific">Paramecium pentaurelia</name>
    <dbReference type="NCBI Taxonomy" id="43138"/>
    <lineage>
        <taxon>Eukaryota</taxon>
        <taxon>Sar</taxon>
        <taxon>Alveolata</taxon>
        <taxon>Ciliophora</taxon>
        <taxon>Intramacronucleata</taxon>
        <taxon>Oligohymenophorea</taxon>
        <taxon>Peniculida</taxon>
        <taxon>Parameciidae</taxon>
        <taxon>Paramecium</taxon>
    </lineage>
</organism>
<dbReference type="EMBL" id="CAJJDO010000176">
    <property type="protein sequence ID" value="CAD8213247.1"/>
    <property type="molecule type" value="Genomic_DNA"/>
</dbReference>
<keyword evidence="3" id="KW-1185">Reference proteome</keyword>
<accession>A0A8S1TBG9</accession>
<protein>
    <submittedName>
        <fullName evidence="1">Uncharacterized protein</fullName>
    </submittedName>
</protein>
<sequence length="38" mass="4525">MLQNYDKLVSEMKFYNRGGNSLDHQLMPIIKIQAFYAF</sequence>
<dbReference type="AlphaFoldDB" id="A0A8S1TBG9"/>
<evidence type="ECO:0000313" key="2">
    <source>
        <dbReference type="EMBL" id="CAD8213247.1"/>
    </source>
</evidence>
<evidence type="ECO:0000313" key="3">
    <source>
        <dbReference type="Proteomes" id="UP000689195"/>
    </source>
</evidence>
<dbReference type="EMBL" id="CAJJDO010000018">
    <property type="protein sequence ID" value="CAD8149178.1"/>
    <property type="molecule type" value="Genomic_DNA"/>
</dbReference>